<dbReference type="EnsemblPlants" id="OMERI09G12290.1">
    <property type="protein sequence ID" value="OMERI09G12290.1"/>
    <property type="gene ID" value="OMERI09G12290"/>
</dbReference>
<keyword evidence="2" id="KW-1185">Reference proteome</keyword>
<organism evidence="1">
    <name type="scientific">Oryza meridionalis</name>
    <dbReference type="NCBI Taxonomy" id="40149"/>
    <lineage>
        <taxon>Eukaryota</taxon>
        <taxon>Viridiplantae</taxon>
        <taxon>Streptophyta</taxon>
        <taxon>Embryophyta</taxon>
        <taxon>Tracheophyta</taxon>
        <taxon>Spermatophyta</taxon>
        <taxon>Magnoliopsida</taxon>
        <taxon>Liliopsida</taxon>
        <taxon>Poales</taxon>
        <taxon>Poaceae</taxon>
        <taxon>BOP clade</taxon>
        <taxon>Oryzoideae</taxon>
        <taxon>Oryzeae</taxon>
        <taxon>Oryzinae</taxon>
        <taxon>Oryza</taxon>
    </lineage>
</organism>
<accession>A0A0E0ETW3</accession>
<reference evidence="1" key="1">
    <citation type="submission" date="2015-04" db="UniProtKB">
        <authorList>
            <consortium name="EnsemblPlants"/>
        </authorList>
    </citation>
    <scope>IDENTIFICATION</scope>
</reference>
<dbReference type="eggNOG" id="ENOG502R504">
    <property type="taxonomic scope" value="Eukaryota"/>
</dbReference>
<reference evidence="1" key="2">
    <citation type="submission" date="2018-05" db="EMBL/GenBank/DDBJ databases">
        <title>OmerRS3 (Oryza meridionalis Reference Sequence Version 3).</title>
        <authorList>
            <person name="Zhang J."/>
            <person name="Kudrna D."/>
            <person name="Lee S."/>
            <person name="Talag J."/>
            <person name="Welchert J."/>
            <person name="Wing R.A."/>
        </authorList>
    </citation>
    <scope>NUCLEOTIDE SEQUENCE [LARGE SCALE GENOMIC DNA]</scope>
    <source>
        <strain evidence="1">cv. OR44</strain>
    </source>
</reference>
<evidence type="ECO:0000313" key="1">
    <source>
        <dbReference type="EnsemblPlants" id="OMERI09G12290.1"/>
    </source>
</evidence>
<dbReference type="Gramene" id="OMERI09G12290.1">
    <property type="protein sequence ID" value="OMERI09G12290.1"/>
    <property type="gene ID" value="OMERI09G12290"/>
</dbReference>
<dbReference type="Proteomes" id="UP000008021">
    <property type="component" value="Chromosome 9"/>
</dbReference>
<evidence type="ECO:0000313" key="2">
    <source>
        <dbReference type="Proteomes" id="UP000008021"/>
    </source>
</evidence>
<dbReference type="HOGENOM" id="CLU_1055162_0_0_1"/>
<dbReference type="AlphaFoldDB" id="A0A0E0ETW3"/>
<name>A0A0E0ETW3_9ORYZ</name>
<sequence>MYLAFIVWSDHCGTATIGTPALNPSVVEFHPQCVTKHPTAGCASTSSCGHHVTMSPLSCLAAKPSGILEVSDALTTQRKGLPVLYRPSATSAICAGLGVATLPKETYATVHGGLESSQAFVSVAGEKRWKPYDVSSGRRLSRYADGTVGPIVLAPHVAAILGLVSSHQTSPKLPIFHHITSHPKLFYSHKLPTFFFKTINFPQTSFQFQKLNTAYFPIPFYFTSILRLDGCNYRNESYDRRKFYPKRVNVMLIPTLPLSTSFLK</sequence>
<proteinExistence type="predicted"/>
<protein>
    <submittedName>
        <fullName evidence="1">Uncharacterized protein</fullName>
    </submittedName>
</protein>